<dbReference type="GO" id="GO:0005886">
    <property type="term" value="C:plasma membrane"/>
    <property type="evidence" value="ECO:0007669"/>
    <property type="project" value="TreeGrafter"/>
</dbReference>
<dbReference type="PANTHER" id="PTHR31414:SF15">
    <property type="entry name" value="PLASMA MEMBRANE FUSION PROTEIN"/>
    <property type="match status" value="1"/>
</dbReference>
<dbReference type="PANTHER" id="PTHR31414">
    <property type="entry name" value="TRANSMEMBRANE PROTEIN DDB_G0292058"/>
    <property type="match status" value="1"/>
</dbReference>
<reference evidence="2 3" key="1">
    <citation type="submission" date="2023-10" db="EMBL/GenBank/DDBJ databases">
        <title>Chromosome-scale genome assembly provides insights into flower coloration mechanisms of Canna indica.</title>
        <authorList>
            <person name="Li C."/>
        </authorList>
    </citation>
    <scope>NUCLEOTIDE SEQUENCE [LARGE SCALE GENOMIC DNA]</scope>
    <source>
        <tissue evidence="2">Flower</tissue>
    </source>
</reference>
<keyword evidence="1" id="KW-0812">Transmembrane</keyword>
<protein>
    <submittedName>
        <fullName evidence="2">Uncharacterized protein</fullName>
    </submittedName>
</protein>
<evidence type="ECO:0000256" key="1">
    <source>
        <dbReference type="SAM" id="Phobius"/>
    </source>
</evidence>
<proteinExistence type="predicted"/>
<evidence type="ECO:0000313" key="3">
    <source>
        <dbReference type="Proteomes" id="UP001327560"/>
    </source>
</evidence>
<keyword evidence="1" id="KW-0472">Membrane</keyword>
<organism evidence="2 3">
    <name type="scientific">Canna indica</name>
    <name type="common">Indian-shot</name>
    <dbReference type="NCBI Taxonomy" id="4628"/>
    <lineage>
        <taxon>Eukaryota</taxon>
        <taxon>Viridiplantae</taxon>
        <taxon>Streptophyta</taxon>
        <taxon>Embryophyta</taxon>
        <taxon>Tracheophyta</taxon>
        <taxon>Spermatophyta</taxon>
        <taxon>Magnoliopsida</taxon>
        <taxon>Liliopsida</taxon>
        <taxon>Zingiberales</taxon>
        <taxon>Cannaceae</taxon>
        <taxon>Canna</taxon>
    </lineage>
</organism>
<feature type="transmembrane region" description="Helical" evidence="1">
    <location>
        <begin position="20"/>
        <end position="39"/>
    </location>
</feature>
<gene>
    <name evidence="2" type="ORF">Cni_G19402</name>
</gene>
<dbReference type="Proteomes" id="UP001327560">
    <property type="component" value="Chromosome 6"/>
</dbReference>
<feature type="transmembrane region" description="Helical" evidence="1">
    <location>
        <begin position="159"/>
        <end position="176"/>
    </location>
</feature>
<feature type="transmembrane region" description="Helical" evidence="1">
    <location>
        <begin position="114"/>
        <end position="147"/>
    </location>
</feature>
<keyword evidence="3" id="KW-1185">Reference proteome</keyword>
<accession>A0AAQ3KPF6</accession>
<dbReference type="InterPro" id="IPR040283">
    <property type="entry name" value="DDB_G0292058-like"/>
</dbReference>
<dbReference type="EMBL" id="CP136895">
    <property type="protein sequence ID" value="WOL10643.1"/>
    <property type="molecule type" value="Genomic_DNA"/>
</dbReference>
<name>A0AAQ3KPF6_9LILI</name>
<dbReference type="GO" id="GO:0009506">
    <property type="term" value="C:plasmodesma"/>
    <property type="evidence" value="ECO:0007669"/>
    <property type="project" value="TreeGrafter"/>
</dbReference>
<sequence length="177" mass="20050">MASLETEKGRARVGMPFSRLPGFAIFVLLLILVFAPFSIGDSRLSSRKHPLQVQIELQHGSGMWRRFVAEFPLAKNATTHNITFVLAAHRTYRRDPLNGYQRYPGGWNISNQHYWASVGFTAILLFTIVIAWYVGFGLVLLLMCCCYCCCRRQKRSYSPVAYALSLIVLILLTVVAM</sequence>
<dbReference type="AlphaFoldDB" id="A0AAQ3KPF6"/>
<keyword evidence="1" id="KW-1133">Transmembrane helix</keyword>
<evidence type="ECO:0000313" key="2">
    <source>
        <dbReference type="EMBL" id="WOL10643.1"/>
    </source>
</evidence>